<dbReference type="Gene3D" id="3.90.550.10">
    <property type="entry name" value="Spore Coat Polysaccharide Biosynthesis Protein SpsA, Chain A"/>
    <property type="match status" value="1"/>
</dbReference>
<dbReference type="STRING" id="1123269.NX02_21605"/>
<reference evidence="6 7" key="1">
    <citation type="submission" date="2013-07" db="EMBL/GenBank/DDBJ databases">
        <title>Completed genome of Sphingomonas sanxanigenens NX02.</title>
        <authorList>
            <person name="Ma T."/>
            <person name="Huang H."/>
            <person name="Wu M."/>
            <person name="Li X."/>
            <person name="Li G."/>
        </authorList>
    </citation>
    <scope>NUCLEOTIDE SEQUENCE [LARGE SCALE GENOMIC DNA]</scope>
    <source>
        <strain evidence="6 7">NX02</strain>
    </source>
</reference>
<evidence type="ECO:0000256" key="5">
    <source>
        <dbReference type="ARBA" id="ARBA00023136"/>
    </source>
</evidence>
<dbReference type="EMBL" id="CP006644">
    <property type="protein sequence ID" value="AHE55952.1"/>
    <property type="molecule type" value="Genomic_DNA"/>
</dbReference>
<keyword evidence="5" id="KW-0472">Membrane</keyword>
<sequence length="301" mass="32475">MTRPFCVCVPARNEVDHIGTLIEALAAQTIASTIRVALCANNCSDATADVARAVARRFGNIALAVDERSFDAPAAHAGSARRGAMDLGVEMLQDDRGLLISTDADCRPPPGWIAANLAAAADDHILGGRIDLDPQADAPIGILRLRARFDRYWQQVREIEDGLDPRPWDPPPRHGDHTGASLALTAALYRRAGGVPLIATGEDRALVDAAVAVGGRLLHPPGVWIWVSPRTDGRAAGGMADVMRAWADAADEGAAVHVPHFDQWRSRAAWRRDRRVRGLGRELILAERRLAPMICDMALPE</sequence>
<dbReference type="GO" id="GO:0005886">
    <property type="term" value="C:plasma membrane"/>
    <property type="evidence" value="ECO:0007669"/>
    <property type="project" value="UniProtKB-SubCell"/>
</dbReference>
<dbReference type="Proteomes" id="UP000018851">
    <property type="component" value="Chromosome"/>
</dbReference>
<name>W0AHC7_9SPHN</name>
<dbReference type="GO" id="GO:0016757">
    <property type="term" value="F:glycosyltransferase activity"/>
    <property type="evidence" value="ECO:0007669"/>
    <property type="project" value="UniProtKB-KW"/>
</dbReference>
<evidence type="ECO:0000256" key="4">
    <source>
        <dbReference type="ARBA" id="ARBA00022679"/>
    </source>
</evidence>
<comment type="subcellular location">
    <subcellularLocation>
        <location evidence="1">Cell membrane</location>
    </subcellularLocation>
</comment>
<evidence type="ECO:0000313" key="7">
    <source>
        <dbReference type="Proteomes" id="UP000018851"/>
    </source>
</evidence>
<keyword evidence="7" id="KW-1185">Reference proteome</keyword>
<dbReference type="PATRIC" id="fig|1123269.5.peg.4224"/>
<dbReference type="PANTHER" id="PTHR43646">
    <property type="entry name" value="GLYCOSYLTRANSFERASE"/>
    <property type="match status" value="1"/>
</dbReference>
<dbReference type="SMR" id="W0AHC7"/>
<dbReference type="HOGENOM" id="CLU_025996_17_2_5"/>
<evidence type="ECO:0000313" key="6">
    <source>
        <dbReference type="EMBL" id="AHE55952.1"/>
    </source>
</evidence>
<evidence type="ECO:0000256" key="2">
    <source>
        <dbReference type="ARBA" id="ARBA00022475"/>
    </source>
</evidence>
<dbReference type="Pfam" id="PF13641">
    <property type="entry name" value="Glyco_tranf_2_3"/>
    <property type="match status" value="1"/>
</dbReference>
<evidence type="ECO:0000256" key="3">
    <source>
        <dbReference type="ARBA" id="ARBA00022676"/>
    </source>
</evidence>
<dbReference type="RefSeq" id="WP_025294109.1">
    <property type="nucleotide sequence ID" value="NZ_CP006644.1"/>
</dbReference>
<dbReference type="KEGG" id="ssan:NX02_21605"/>
<keyword evidence="4" id="KW-0808">Transferase</keyword>
<evidence type="ECO:0000256" key="1">
    <source>
        <dbReference type="ARBA" id="ARBA00004236"/>
    </source>
</evidence>
<dbReference type="InterPro" id="IPR029044">
    <property type="entry name" value="Nucleotide-diphossugar_trans"/>
</dbReference>
<organism evidence="6 7">
    <name type="scientific">Sphingomonas sanxanigenens DSM 19645 = NX02</name>
    <dbReference type="NCBI Taxonomy" id="1123269"/>
    <lineage>
        <taxon>Bacteria</taxon>
        <taxon>Pseudomonadati</taxon>
        <taxon>Pseudomonadota</taxon>
        <taxon>Alphaproteobacteria</taxon>
        <taxon>Sphingomonadales</taxon>
        <taxon>Sphingomonadaceae</taxon>
        <taxon>Sphingomonas</taxon>
    </lineage>
</organism>
<dbReference type="AlphaFoldDB" id="W0AHC7"/>
<gene>
    <name evidence="6" type="ORF">NX02_21605</name>
</gene>
<dbReference type="eggNOG" id="COG1215">
    <property type="taxonomic scope" value="Bacteria"/>
</dbReference>
<protein>
    <recommendedName>
        <fullName evidence="8">Glycosyltransferase 2-like domain-containing protein</fullName>
    </recommendedName>
</protein>
<dbReference type="SUPFAM" id="SSF53448">
    <property type="entry name" value="Nucleotide-diphospho-sugar transferases"/>
    <property type="match status" value="1"/>
</dbReference>
<proteinExistence type="predicted"/>
<dbReference type="OrthoDB" id="114108at2"/>
<accession>W0AHC7</accession>
<keyword evidence="3" id="KW-0328">Glycosyltransferase</keyword>
<dbReference type="PANTHER" id="PTHR43646:SF2">
    <property type="entry name" value="GLYCOSYLTRANSFERASE 2-LIKE DOMAIN-CONTAINING PROTEIN"/>
    <property type="match status" value="1"/>
</dbReference>
<keyword evidence="2" id="KW-1003">Cell membrane</keyword>
<evidence type="ECO:0008006" key="8">
    <source>
        <dbReference type="Google" id="ProtNLM"/>
    </source>
</evidence>